<reference evidence="2" key="1">
    <citation type="journal article" date="2015" name="Nat. Plants">
        <title>Genome expansion of Arabis alpina linked with retrotransposition and reduced symmetric DNA methylation.</title>
        <authorList>
            <person name="Willing E.M."/>
            <person name="Rawat V."/>
            <person name="Mandakova T."/>
            <person name="Maumus F."/>
            <person name="James G.V."/>
            <person name="Nordstroem K.J."/>
            <person name="Becker C."/>
            <person name="Warthmann N."/>
            <person name="Chica C."/>
            <person name="Szarzynska B."/>
            <person name="Zytnicki M."/>
            <person name="Albani M.C."/>
            <person name="Kiefer C."/>
            <person name="Bergonzi S."/>
            <person name="Castaings L."/>
            <person name="Mateos J.L."/>
            <person name="Berns M.C."/>
            <person name="Bujdoso N."/>
            <person name="Piofczyk T."/>
            <person name="de Lorenzo L."/>
            <person name="Barrero-Sicilia C."/>
            <person name="Mateos I."/>
            <person name="Piednoel M."/>
            <person name="Hagmann J."/>
            <person name="Chen-Min-Tao R."/>
            <person name="Iglesias-Fernandez R."/>
            <person name="Schuster S.C."/>
            <person name="Alonso-Blanco C."/>
            <person name="Roudier F."/>
            <person name="Carbonero P."/>
            <person name="Paz-Ares J."/>
            <person name="Davis S.J."/>
            <person name="Pecinka A."/>
            <person name="Quesneville H."/>
            <person name="Colot V."/>
            <person name="Lysak M.A."/>
            <person name="Weigel D."/>
            <person name="Coupland G."/>
            <person name="Schneeberger K."/>
        </authorList>
    </citation>
    <scope>NUCLEOTIDE SEQUENCE [LARGE SCALE GENOMIC DNA]</scope>
    <source>
        <strain evidence="2">cv. Pajares</strain>
    </source>
</reference>
<keyword evidence="2" id="KW-1185">Reference proteome</keyword>
<evidence type="ECO:0000313" key="1">
    <source>
        <dbReference type="EMBL" id="KFK22466.1"/>
    </source>
</evidence>
<dbReference type="Gramene" id="KFK22466">
    <property type="protein sequence ID" value="KFK22466"/>
    <property type="gene ID" value="AALP_AAs46459U000100"/>
</dbReference>
<proteinExistence type="predicted"/>
<feature type="non-terminal residue" evidence="1">
    <location>
        <position position="1"/>
    </location>
</feature>
<sequence length="55" mass="6666">MVDLRRRVVLNRRRKEICRRSVSLVGVGSGKPGRRVVLNGWWWRFVDVVFLGWRW</sequence>
<protein>
    <submittedName>
        <fullName evidence="1">Uncharacterized protein</fullName>
    </submittedName>
</protein>
<gene>
    <name evidence="1" type="ORF">AALP_AAs46459U000100</name>
</gene>
<dbReference type="Proteomes" id="UP000029120">
    <property type="component" value="Unassembled WGS sequence"/>
</dbReference>
<dbReference type="EMBL" id="KL988866">
    <property type="protein sequence ID" value="KFK22466.1"/>
    <property type="molecule type" value="Genomic_DNA"/>
</dbReference>
<dbReference type="AlphaFoldDB" id="A0A087FXW4"/>
<accession>A0A087FXW4</accession>
<name>A0A087FXW4_ARAAL</name>
<evidence type="ECO:0000313" key="2">
    <source>
        <dbReference type="Proteomes" id="UP000029120"/>
    </source>
</evidence>
<organism evidence="1 2">
    <name type="scientific">Arabis alpina</name>
    <name type="common">Alpine rock-cress</name>
    <dbReference type="NCBI Taxonomy" id="50452"/>
    <lineage>
        <taxon>Eukaryota</taxon>
        <taxon>Viridiplantae</taxon>
        <taxon>Streptophyta</taxon>
        <taxon>Embryophyta</taxon>
        <taxon>Tracheophyta</taxon>
        <taxon>Spermatophyta</taxon>
        <taxon>Magnoliopsida</taxon>
        <taxon>eudicotyledons</taxon>
        <taxon>Gunneridae</taxon>
        <taxon>Pentapetalae</taxon>
        <taxon>rosids</taxon>
        <taxon>malvids</taxon>
        <taxon>Brassicales</taxon>
        <taxon>Brassicaceae</taxon>
        <taxon>Arabideae</taxon>
        <taxon>Arabis</taxon>
    </lineage>
</organism>